<name>A0AA37MVQ0_9BURK</name>
<comment type="caution">
    <text evidence="2">The sequence shown here is derived from an EMBL/GenBank/DDBJ whole genome shotgun (WGS) entry which is preliminary data.</text>
</comment>
<dbReference type="Gene3D" id="3.30.70.100">
    <property type="match status" value="1"/>
</dbReference>
<gene>
    <name evidence="2" type="ORF">CBA19CS42_40905</name>
</gene>
<sequence>MPKAYWVCAYRAINDAAALAEYGKLAGPALLKAGGKFLGRAEPSIVYEAGVEARTVLIEFDSVEQAIAAHDSSGYQEALRALGSGAERDVRIIEGVS</sequence>
<reference evidence="2" key="1">
    <citation type="submission" date="2022-09" db="EMBL/GenBank/DDBJ databases">
        <title>Isolation and characterization of 3-chlorobenzoate degrading bacteria from soils in Shizuoka.</title>
        <authorList>
            <person name="Ifat A."/>
            <person name="Ogawa N."/>
            <person name="Kimbara K."/>
            <person name="Moriuchi R."/>
            <person name="Dohra H."/>
            <person name="Shintani M."/>
        </authorList>
    </citation>
    <scope>NUCLEOTIDE SEQUENCE</scope>
    <source>
        <strain evidence="2">19CS4-2</strain>
    </source>
</reference>
<evidence type="ECO:0000259" key="1">
    <source>
        <dbReference type="Pfam" id="PF07045"/>
    </source>
</evidence>
<evidence type="ECO:0000313" key="3">
    <source>
        <dbReference type="Proteomes" id="UP001055111"/>
    </source>
</evidence>
<dbReference type="AlphaFoldDB" id="A0AA37MVQ0"/>
<evidence type="ECO:0000313" key="2">
    <source>
        <dbReference type="EMBL" id="GJH31019.1"/>
    </source>
</evidence>
<feature type="domain" description="DUF1330" evidence="1">
    <location>
        <begin position="3"/>
        <end position="96"/>
    </location>
</feature>
<dbReference type="RefSeq" id="WP_238218513.1">
    <property type="nucleotide sequence ID" value="NZ_BPUS01000059.1"/>
</dbReference>
<dbReference type="EMBL" id="BPUS01000059">
    <property type="protein sequence ID" value="GJH31019.1"/>
    <property type="molecule type" value="Genomic_DNA"/>
</dbReference>
<proteinExistence type="predicted"/>
<dbReference type="InterPro" id="IPR011008">
    <property type="entry name" value="Dimeric_a/b-barrel"/>
</dbReference>
<dbReference type="Pfam" id="PF07045">
    <property type="entry name" value="DUF1330"/>
    <property type="match status" value="1"/>
</dbReference>
<dbReference type="InterPro" id="IPR010753">
    <property type="entry name" value="DUF1330"/>
</dbReference>
<accession>A0AA37MVQ0</accession>
<protein>
    <submittedName>
        <fullName evidence="2">DUF1330 domain-containing protein</fullName>
    </submittedName>
</protein>
<organism evidence="2 3">
    <name type="scientific">Caballeronia novacaledonica</name>
    <dbReference type="NCBI Taxonomy" id="1544861"/>
    <lineage>
        <taxon>Bacteria</taxon>
        <taxon>Pseudomonadati</taxon>
        <taxon>Pseudomonadota</taxon>
        <taxon>Betaproteobacteria</taxon>
        <taxon>Burkholderiales</taxon>
        <taxon>Burkholderiaceae</taxon>
        <taxon>Caballeronia</taxon>
    </lineage>
</organism>
<dbReference type="SUPFAM" id="SSF54909">
    <property type="entry name" value="Dimeric alpha+beta barrel"/>
    <property type="match status" value="1"/>
</dbReference>
<dbReference type="Proteomes" id="UP001055111">
    <property type="component" value="Unassembled WGS sequence"/>
</dbReference>